<reference evidence="2" key="1">
    <citation type="journal article" date="2012" name="Nat. Biotechnol.">
        <title>Reference genome sequence of the model plant Setaria.</title>
        <authorList>
            <person name="Bennetzen J.L."/>
            <person name="Schmutz J."/>
            <person name="Wang H."/>
            <person name="Percifield R."/>
            <person name="Hawkins J."/>
            <person name="Pontaroli A.C."/>
            <person name="Estep M."/>
            <person name="Feng L."/>
            <person name="Vaughn J.N."/>
            <person name="Grimwood J."/>
            <person name="Jenkins J."/>
            <person name="Barry K."/>
            <person name="Lindquist E."/>
            <person name="Hellsten U."/>
            <person name="Deshpande S."/>
            <person name="Wang X."/>
            <person name="Wu X."/>
            <person name="Mitros T."/>
            <person name="Triplett J."/>
            <person name="Yang X."/>
            <person name="Ye C.Y."/>
            <person name="Mauro-Herrera M."/>
            <person name="Wang L."/>
            <person name="Li P."/>
            <person name="Sharma M."/>
            <person name="Sharma R."/>
            <person name="Ronald P.C."/>
            <person name="Panaud O."/>
            <person name="Kellogg E.A."/>
            <person name="Brutnell T.P."/>
            <person name="Doust A.N."/>
            <person name="Tuskan G.A."/>
            <person name="Rokhsar D."/>
            <person name="Devos K.M."/>
        </authorList>
    </citation>
    <scope>NUCLEOTIDE SEQUENCE [LARGE SCALE GENOMIC DNA]</scope>
    <source>
        <strain evidence="2">cv. Yugu1</strain>
    </source>
</reference>
<proteinExistence type="predicted"/>
<dbReference type="InParanoid" id="K3Y4E9"/>
<evidence type="ECO:0000313" key="2">
    <source>
        <dbReference type="Proteomes" id="UP000004995"/>
    </source>
</evidence>
<name>K3Y4E9_SETIT</name>
<reference evidence="1" key="2">
    <citation type="submission" date="2018-08" db="UniProtKB">
        <authorList>
            <consortium name="EnsemblPlants"/>
        </authorList>
    </citation>
    <scope>IDENTIFICATION</scope>
    <source>
        <strain evidence="1">Yugu1</strain>
    </source>
</reference>
<dbReference type="AlphaFoldDB" id="K3Y4E9"/>
<evidence type="ECO:0000313" key="1">
    <source>
        <dbReference type="EnsemblPlants" id="KQL11070"/>
    </source>
</evidence>
<dbReference type="Proteomes" id="UP000004995">
    <property type="component" value="Unassembled WGS sequence"/>
</dbReference>
<dbReference type="HOGENOM" id="CLU_3407026_0_0_1"/>
<accession>K3Y4E9</accession>
<protein>
    <submittedName>
        <fullName evidence="1">Uncharacterized protein</fullName>
    </submittedName>
</protein>
<dbReference type="Gramene" id="KQL11070">
    <property type="protein sequence ID" value="KQL11070"/>
    <property type="gene ID" value="SETIT_009087mg"/>
</dbReference>
<dbReference type="EMBL" id="AGNK02002564">
    <property type="status" value="NOT_ANNOTATED_CDS"/>
    <property type="molecule type" value="Genomic_DNA"/>
</dbReference>
<dbReference type="EnsemblPlants" id="KQL11070">
    <property type="protein sequence ID" value="KQL11070"/>
    <property type="gene ID" value="SETIT_009087mg"/>
</dbReference>
<keyword evidence="2" id="KW-1185">Reference proteome</keyword>
<sequence>MCSCDPQMGALDCFRYPEGDRGLPTYLMWR</sequence>
<organism evidence="1 2">
    <name type="scientific">Setaria italica</name>
    <name type="common">Foxtail millet</name>
    <name type="synonym">Panicum italicum</name>
    <dbReference type="NCBI Taxonomy" id="4555"/>
    <lineage>
        <taxon>Eukaryota</taxon>
        <taxon>Viridiplantae</taxon>
        <taxon>Streptophyta</taxon>
        <taxon>Embryophyta</taxon>
        <taxon>Tracheophyta</taxon>
        <taxon>Spermatophyta</taxon>
        <taxon>Magnoliopsida</taxon>
        <taxon>Liliopsida</taxon>
        <taxon>Poales</taxon>
        <taxon>Poaceae</taxon>
        <taxon>PACMAD clade</taxon>
        <taxon>Panicoideae</taxon>
        <taxon>Panicodae</taxon>
        <taxon>Paniceae</taxon>
        <taxon>Cenchrinae</taxon>
        <taxon>Setaria</taxon>
    </lineage>
</organism>